<dbReference type="OrthoDB" id="3690266at2"/>
<accession>A0A4R5CIG3</accession>
<organism evidence="1 2">
    <name type="scientific">Jiangella asiatica</name>
    <dbReference type="NCBI Taxonomy" id="2530372"/>
    <lineage>
        <taxon>Bacteria</taxon>
        <taxon>Bacillati</taxon>
        <taxon>Actinomycetota</taxon>
        <taxon>Actinomycetes</taxon>
        <taxon>Jiangellales</taxon>
        <taxon>Jiangellaceae</taxon>
        <taxon>Jiangella</taxon>
    </lineage>
</organism>
<evidence type="ECO:0008006" key="3">
    <source>
        <dbReference type="Google" id="ProtNLM"/>
    </source>
</evidence>
<comment type="caution">
    <text evidence="1">The sequence shown here is derived from an EMBL/GenBank/DDBJ whole genome shotgun (WGS) entry which is preliminary data.</text>
</comment>
<sequence length="149" mass="16907">MARTSLTMTVRVDGVHETLDAFRDLPKDANDQLRDRAQRLAQLLADRATQSGRAEGRQARLVATTVKARRDRVPVVEAGGTKRLGRNRAPAFKLLFGSEFGSRRYRQFRPHLGRGSYWFFKTIESEEALISREWNAAADEIIDEFTRGG</sequence>
<keyword evidence="2" id="KW-1185">Reference proteome</keyword>
<dbReference type="EMBL" id="SMKZ01000064">
    <property type="protein sequence ID" value="TDD98896.1"/>
    <property type="molecule type" value="Genomic_DNA"/>
</dbReference>
<dbReference type="Proteomes" id="UP000294739">
    <property type="component" value="Unassembled WGS sequence"/>
</dbReference>
<gene>
    <name evidence="1" type="ORF">E1269_28235</name>
</gene>
<reference evidence="1 2" key="1">
    <citation type="submission" date="2019-03" db="EMBL/GenBank/DDBJ databases">
        <title>Draft genome sequences of novel Actinobacteria.</title>
        <authorList>
            <person name="Sahin N."/>
            <person name="Ay H."/>
            <person name="Saygin H."/>
        </authorList>
    </citation>
    <scope>NUCLEOTIDE SEQUENCE [LARGE SCALE GENOMIC DNA]</scope>
    <source>
        <strain evidence="1 2">5K138</strain>
    </source>
</reference>
<protein>
    <recommendedName>
        <fullName evidence="3">HK97 gp10 family phage protein</fullName>
    </recommendedName>
</protein>
<evidence type="ECO:0000313" key="2">
    <source>
        <dbReference type="Proteomes" id="UP000294739"/>
    </source>
</evidence>
<evidence type="ECO:0000313" key="1">
    <source>
        <dbReference type="EMBL" id="TDD98896.1"/>
    </source>
</evidence>
<dbReference type="RefSeq" id="WP_131900924.1">
    <property type="nucleotide sequence ID" value="NZ_SMKZ01000064.1"/>
</dbReference>
<proteinExistence type="predicted"/>
<dbReference type="InParanoid" id="A0A4R5CIG3"/>
<dbReference type="AlphaFoldDB" id="A0A4R5CIG3"/>
<name>A0A4R5CIG3_9ACTN</name>